<dbReference type="InterPro" id="IPR053160">
    <property type="entry name" value="MFS_DHA3_Transporter"/>
</dbReference>
<keyword evidence="3 5" id="KW-1133">Transmembrane helix</keyword>
<dbReference type="SUPFAM" id="SSF103473">
    <property type="entry name" value="MFS general substrate transporter"/>
    <property type="match status" value="1"/>
</dbReference>
<keyword evidence="4 5" id="KW-0472">Membrane</keyword>
<keyword evidence="2 5" id="KW-0812">Transmembrane</keyword>
<dbReference type="Gene3D" id="1.20.1250.20">
    <property type="entry name" value="MFS general substrate transporter like domains"/>
    <property type="match status" value="1"/>
</dbReference>
<dbReference type="KEGG" id="anr:Ana3638_24330"/>
<sequence length="458" mass="51363">MMENNIKIQDNELYEIHNRNNEIVKDKIIKSETIKNVASENKKNEIKTLYSIAVGSEFTDNKKSTKEDTRGLSRNIKTDYIYRFISSFNLTGAIWVLYLSYKGMSLGQIGLLEGFFHIISFFFEVPTGAMADLVGRKRTIIFGRLSAVLSGFLMITSNHFWGYCLAFAFSALSYNLNSGSEEALVYDSLKKLKREKEFLKINGRLNFIQEAASGFASFLGGIIAEISYFYAYTAGMIISVTALFNGSFFHEPKALLDRENREKSTVRKHFITCVAVFKQNKPVRRVLIFYPVVTAFATATYFYGQQHLYNLGLNKIQISFVILLSGIFASFGALSAEKFSRMFGEKEKYIGASGLAVFIAAFGLNHTYMAITAFLIQSFFGSLLYPISSNALNQLIPSAQRATIISVSSVMFSAAMIVIFPICGFIGDYIGLGKVFYILGVLILIFQIWFIGKLKAKG</sequence>
<dbReference type="AlphaFoldDB" id="A0A6P1TVK4"/>
<gene>
    <name evidence="6" type="ORF">Ana3638_24330</name>
</gene>
<dbReference type="CDD" id="cd06174">
    <property type="entry name" value="MFS"/>
    <property type="match status" value="1"/>
</dbReference>
<feature type="transmembrane region" description="Helical" evidence="5">
    <location>
        <begin position="287"/>
        <end position="304"/>
    </location>
</feature>
<feature type="transmembrane region" description="Helical" evidence="5">
    <location>
        <begin position="147"/>
        <end position="172"/>
    </location>
</feature>
<protein>
    <submittedName>
        <fullName evidence="6">MFS transporter</fullName>
    </submittedName>
</protein>
<feature type="transmembrane region" description="Helical" evidence="5">
    <location>
        <begin position="229"/>
        <end position="249"/>
    </location>
</feature>
<feature type="transmembrane region" description="Helical" evidence="5">
    <location>
        <begin position="348"/>
        <end position="364"/>
    </location>
</feature>
<comment type="subcellular location">
    <subcellularLocation>
        <location evidence="1">Cell membrane</location>
        <topology evidence="1">Multi-pass membrane protein</topology>
    </subcellularLocation>
</comment>
<feature type="transmembrane region" description="Helical" evidence="5">
    <location>
        <begin position="316"/>
        <end position="336"/>
    </location>
</feature>
<organism evidence="6 7">
    <name type="scientific">Anaerocolumna sedimenticola</name>
    <dbReference type="NCBI Taxonomy" id="2696063"/>
    <lineage>
        <taxon>Bacteria</taxon>
        <taxon>Bacillati</taxon>
        <taxon>Bacillota</taxon>
        <taxon>Clostridia</taxon>
        <taxon>Lachnospirales</taxon>
        <taxon>Lachnospiraceae</taxon>
        <taxon>Anaerocolumna</taxon>
    </lineage>
</organism>
<dbReference type="Proteomes" id="UP000464314">
    <property type="component" value="Chromosome"/>
</dbReference>
<reference evidence="6 7" key="1">
    <citation type="submission" date="2020-01" db="EMBL/GenBank/DDBJ databases">
        <title>Genome analysis of Anaerocolumna sp. CBA3638.</title>
        <authorList>
            <person name="Kim J."/>
            <person name="Roh S.W."/>
        </authorList>
    </citation>
    <scope>NUCLEOTIDE SEQUENCE [LARGE SCALE GENOMIC DNA]</scope>
    <source>
        <strain evidence="6 7">CBA3638</strain>
    </source>
</reference>
<feature type="transmembrane region" description="Helical" evidence="5">
    <location>
        <begin position="370"/>
        <end position="392"/>
    </location>
</feature>
<dbReference type="InterPro" id="IPR036259">
    <property type="entry name" value="MFS_trans_sf"/>
</dbReference>
<feature type="transmembrane region" description="Helical" evidence="5">
    <location>
        <begin position="404"/>
        <end position="429"/>
    </location>
</feature>
<dbReference type="EMBL" id="CP048000">
    <property type="protein sequence ID" value="QHQ63518.1"/>
    <property type="molecule type" value="Genomic_DNA"/>
</dbReference>
<evidence type="ECO:0000256" key="5">
    <source>
        <dbReference type="SAM" id="Phobius"/>
    </source>
</evidence>
<evidence type="ECO:0000256" key="4">
    <source>
        <dbReference type="ARBA" id="ARBA00023136"/>
    </source>
</evidence>
<evidence type="ECO:0000256" key="2">
    <source>
        <dbReference type="ARBA" id="ARBA00022692"/>
    </source>
</evidence>
<dbReference type="GO" id="GO:0022857">
    <property type="term" value="F:transmembrane transporter activity"/>
    <property type="evidence" value="ECO:0007669"/>
    <property type="project" value="InterPro"/>
</dbReference>
<evidence type="ECO:0000256" key="3">
    <source>
        <dbReference type="ARBA" id="ARBA00022989"/>
    </source>
</evidence>
<dbReference type="RefSeq" id="WP_161840330.1">
    <property type="nucleotide sequence ID" value="NZ_CP048000.1"/>
</dbReference>
<dbReference type="InterPro" id="IPR005829">
    <property type="entry name" value="Sugar_transporter_CS"/>
</dbReference>
<keyword evidence="7" id="KW-1185">Reference proteome</keyword>
<accession>A0A6P1TVK4</accession>
<proteinExistence type="predicted"/>
<dbReference type="PROSITE" id="PS00216">
    <property type="entry name" value="SUGAR_TRANSPORT_1"/>
    <property type="match status" value="1"/>
</dbReference>
<evidence type="ECO:0000313" key="7">
    <source>
        <dbReference type="Proteomes" id="UP000464314"/>
    </source>
</evidence>
<dbReference type="PANTHER" id="PTHR23530:SF1">
    <property type="entry name" value="PERMEASE, MAJOR FACILITATOR SUPERFAMILY-RELATED"/>
    <property type="match status" value="1"/>
</dbReference>
<dbReference type="InterPro" id="IPR011701">
    <property type="entry name" value="MFS"/>
</dbReference>
<name>A0A6P1TVK4_9FIRM</name>
<feature type="transmembrane region" description="Helical" evidence="5">
    <location>
        <begin position="114"/>
        <end position="135"/>
    </location>
</feature>
<feature type="transmembrane region" description="Helical" evidence="5">
    <location>
        <begin position="435"/>
        <end position="452"/>
    </location>
</feature>
<evidence type="ECO:0000313" key="6">
    <source>
        <dbReference type="EMBL" id="QHQ63518.1"/>
    </source>
</evidence>
<dbReference type="GO" id="GO:0005886">
    <property type="term" value="C:plasma membrane"/>
    <property type="evidence" value="ECO:0007669"/>
    <property type="project" value="UniProtKB-SubCell"/>
</dbReference>
<feature type="transmembrane region" description="Helical" evidence="5">
    <location>
        <begin position="80"/>
        <end position="99"/>
    </location>
</feature>
<dbReference type="PANTHER" id="PTHR23530">
    <property type="entry name" value="TRANSPORT PROTEIN-RELATED"/>
    <property type="match status" value="1"/>
</dbReference>
<dbReference type="Pfam" id="PF07690">
    <property type="entry name" value="MFS_1"/>
    <property type="match status" value="1"/>
</dbReference>
<evidence type="ECO:0000256" key="1">
    <source>
        <dbReference type="ARBA" id="ARBA00004651"/>
    </source>
</evidence>